<dbReference type="InterPro" id="IPR025302">
    <property type="entry name" value="DrrA1/2-like_C"/>
</dbReference>
<dbReference type="Gene3D" id="3.40.50.300">
    <property type="entry name" value="P-loop containing nucleotide triphosphate hydrolases"/>
    <property type="match status" value="1"/>
</dbReference>
<dbReference type="Proteomes" id="UP000625527">
    <property type="component" value="Unassembled WGS sequence"/>
</dbReference>
<dbReference type="GO" id="GO:0005524">
    <property type="term" value="F:ATP binding"/>
    <property type="evidence" value="ECO:0007669"/>
    <property type="project" value="UniProtKB-KW"/>
</dbReference>
<evidence type="ECO:0000256" key="2">
    <source>
        <dbReference type="ARBA" id="ARBA00005417"/>
    </source>
</evidence>
<keyword evidence="6" id="KW-0046">Antibiotic resistance</keyword>
<reference evidence="9 10" key="1">
    <citation type="submission" date="2020-10" db="EMBL/GenBank/DDBJ databases">
        <title>Myceligenerans pegani sp. nov., an endophytic actinomycete isolated from Peganum harmala L. in Xinjiang, China.</title>
        <authorList>
            <person name="Xin L."/>
        </authorList>
    </citation>
    <scope>NUCLEOTIDE SEQUENCE [LARGE SCALE GENOMIC DNA]</scope>
    <source>
        <strain evidence="9 10">TRM65318</strain>
    </source>
</reference>
<keyword evidence="5 9" id="KW-0067">ATP-binding</keyword>
<dbReference type="SUPFAM" id="SSF52540">
    <property type="entry name" value="P-loop containing nucleoside triphosphate hydrolases"/>
    <property type="match status" value="1"/>
</dbReference>
<proteinExistence type="inferred from homology"/>
<accession>A0ABR9MUP3</accession>
<evidence type="ECO:0000259" key="8">
    <source>
        <dbReference type="PROSITE" id="PS50893"/>
    </source>
</evidence>
<sequence length="343" mass="36710">MTTVSSGVPAIEIAGLDKSFGSVKALDGLDLTVPTGEVAGFLGPNGAGKSTTIRVLLGLLRSDAGVARMFGRDVWHDAVELHRHITYVPGDVSLWPNLTGGECIDYLTRLRGTADKKALRARRAELLERFELDPRKKARTYSKGNRQKVALVAAFLSDADLYILDEPTAGLDPLMESVFTDYVREAKEAGRSVLLSSHILSEVEKVCDTVTIIRNGTAVEHGTLDELRHLTRSNVTAVVGSDPAPLARLDAVNDLQVTAHDGGTRVTFDADNADIAGVLRAVTALGVHSITVTPPSLEELFMRHYGDVIEADEVAAEVAADGVPSDRAARKAARRAAKKAGVR</sequence>
<feature type="domain" description="ABC transporter" evidence="8">
    <location>
        <begin position="11"/>
        <end position="240"/>
    </location>
</feature>
<dbReference type="CDD" id="cd03230">
    <property type="entry name" value="ABC_DR_subfamily_A"/>
    <property type="match status" value="1"/>
</dbReference>
<evidence type="ECO:0000313" key="10">
    <source>
        <dbReference type="Proteomes" id="UP000625527"/>
    </source>
</evidence>
<dbReference type="InterPro" id="IPR003439">
    <property type="entry name" value="ABC_transporter-like_ATP-bd"/>
</dbReference>
<protein>
    <submittedName>
        <fullName evidence="9">ABC transporter ATP-binding protein</fullName>
    </submittedName>
</protein>
<dbReference type="SMART" id="SM00382">
    <property type="entry name" value="AAA"/>
    <property type="match status" value="1"/>
</dbReference>
<dbReference type="PROSITE" id="PS00211">
    <property type="entry name" value="ABC_TRANSPORTER_1"/>
    <property type="match status" value="1"/>
</dbReference>
<dbReference type="RefSeq" id="WP_192861667.1">
    <property type="nucleotide sequence ID" value="NZ_JADAQT010000057.1"/>
</dbReference>
<comment type="similarity">
    <text evidence="2">Belongs to the ABC transporter superfamily.</text>
</comment>
<evidence type="ECO:0000256" key="4">
    <source>
        <dbReference type="ARBA" id="ARBA00022741"/>
    </source>
</evidence>
<organism evidence="9 10">
    <name type="scientific">Myceligenerans pegani</name>
    <dbReference type="NCBI Taxonomy" id="2776917"/>
    <lineage>
        <taxon>Bacteria</taxon>
        <taxon>Bacillati</taxon>
        <taxon>Actinomycetota</taxon>
        <taxon>Actinomycetes</taxon>
        <taxon>Micrococcales</taxon>
        <taxon>Promicromonosporaceae</taxon>
        <taxon>Myceligenerans</taxon>
    </lineage>
</organism>
<evidence type="ECO:0000256" key="7">
    <source>
        <dbReference type="SAM" id="MobiDB-lite"/>
    </source>
</evidence>
<dbReference type="InterPro" id="IPR050763">
    <property type="entry name" value="ABC_transporter_ATP-binding"/>
</dbReference>
<dbReference type="PROSITE" id="PS50893">
    <property type="entry name" value="ABC_TRANSPORTER_2"/>
    <property type="match status" value="1"/>
</dbReference>
<feature type="region of interest" description="Disordered" evidence="7">
    <location>
        <begin position="323"/>
        <end position="343"/>
    </location>
</feature>
<evidence type="ECO:0000256" key="3">
    <source>
        <dbReference type="ARBA" id="ARBA00022448"/>
    </source>
</evidence>
<feature type="compositionally biased region" description="Basic residues" evidence="7">
    <location>
        <begin position="330"/>
        <end position="343"/>
    </location>
</feature>
<dbReference type="InterPro" id="IPR017871">
    <property type="entry name" value="ABC_transporter-like_CS"/>
</dbReference>
<evidence type="ECO:0000256" key="5">
    <source>
        <dbReference type="ARBA" id="ARBA00022840"/>
    </source>
</evidence>
<keyword evidence="3" id="KW-0813">Transport</keyword>
<gene>
    <name evidence="9" type="ORF">IHE71_05080</name>
</gene>
<dbReference type="PANTHER" id="PTHR42711">
    <property type="entry name" value="ABC TRANSPORTER ATP-BINDING PROTEIN"/>
    <property type="match status" value="1"/>
</dbReference>
<dbReference type="Pfam" id="PF00005">
    <property type="entry name" value="ABC_tran"/>
    <property type="match status" value="1"/>
</dbReference>
<evidence type="ECO:0000256" key="1">
    <source>
        <dbReference type="ARBA" id="ARBA00004202"/>
    </source>
</evidence>
<dbReference type="InterPro" id="IPR027417">
    <property type="entry name" value="P-loop_NTPase"/>
</dbReference>
<dbReference type="InterPro" id="IPR003593">
    <property type="entry name" value="AAA+_ATPase"/>
</dbReference>
<evidence type="ECO:0000256" key="6">
    <source>
        <dbReference type="ARBA" id="ARBA00023251"/>
    </source>
</evidence>
<keyword evidence="10" id="KW-1185">Reference proteome</keyword>
<keyword evidence="4" id="KW-0547">Nucleotide-binding</keyword>
<dbReference type="PANTHER" id="PTHR42711:SF5">
    <property type="entry name" value="ABC TRANSPORTER ATP-BINDING PROTEIN NATA"/>
    <property type="match status" value="1"/>
</dbReference>
<name>A0ABR9MUP3_9MICO</name>
<dbReference type="EMBL" id="JADAQT010000057">
    <property type="protein sequence ID" value="MBE1875085.1"/>
    <property type="molecule type" value="Genomic_DNA"/>
</dbReference>
<dbReference type="Pfam" id="PF13732">
    <property type="entry name" value="DrrA1-3_C"/>
    <property type="match status" value="1"/>
</dbReference>
<comment type="caution">
    <text evidence="9">The sequence shown here is derived from an EMBL/GenBank/DDBJ whole genome shotgun (WGS) entry which is preliminary data.</text>
</comment>
<comment type="subcellular location">
    <subcellularLocation>
        <location evidence="1">Cell membrane</location>
        <topology evidence="1">Peripheral membrane protein</topology>
    </subcellularLocation>
</comment>
<evidence type="ECO:0000313" key="9">
    <source>
        <dbReference type="EMBL" id="MBE1875085.1"/>
    </source>
</evidence>